<name>A0A0B7A2B6_9EUPU</name>
<dbReference type="AlphaFoldDB" id="A0A0B7A2B6"/>
<organism evidence="1">
    <name type="scientific">Arion vulgaris</name>
    <dbReference type="NCBI Taxonomy" id="1028688"/>
    <lineage>
        <taxon>Eukaryota</taxon>
        <taxon>Metazoa</taxon>
        <taxon>Spiralia</taxon>
        <taxon>Lophotrochozoa</taxon>
        <taxon>Mollusca</taxon>
        <taxon>Gastropoda</taxon>
        <taxon>Heterobranchia</taxon>
        <taxon>Euthyneura</taxon>
        <taxon>Panpulmonata</taxon>
        <taxon>Eupulmonata</taxon>
        <taxon>Stylommatophora</taxon>
        <taxon>Helicina</taxon>
        <taxon>Arionoidea</taxon>
        <taxon>Arionidae</taxon>
        <taxon>Arion</taxon>
    </lineage>
</organism>
<accession>A0A0B7A2B6</accession>
<protein>
    <submittedName>
        <fullName evidence="1">Uncharacterized protein</fullName>
    </submittedName>
</protein>
<gene>
    <name evidence="1" type="primary">ORF89599</name>
</gene>
<dbReference type="EMBL" id="HACG01027225">
    <property type="protein sequence ID" value="CEK74090.1"/>
    <property type="molecule type" value="Transcribed_RNA"/>
</dbReference>
<feature type="non-terminal residue" evidence="1">
    <location>
        <position position="1"/>
    </location>
</feature>
<evidence type="ECO:0000313" key="1">
    <source>
        <dbReference type="EMBL" id="CEK74090.1"/>
    </source>
</evidence>
<sequence>LSTLTTTTALSTLTTTYLQTSFLPVITTSSLLPNLHNDTHKLINIYMYNNNNNKPITH</sequence>
<proteinExistence type="predicted"/>
<reference evidence="1" key="1">
    <citation type="submission" date="2014-12" db="EMBL/GenBank/DDBJ databases">
        <title>Insight into the proteome of Arion vulgaris.</title>
        <authorList>
            <person name="Aradska J."/>
            <person name="Bulat T."/>
            <person name="Smidak R."/>
            <person name="Sarate P."/>
            <person name="Gangsoo J."/>
            <person name="Sialana F."/>
            <person name="Bilban M."/>
            <person name="Lubec G."/>
        </authorList>
    </citation>
    <scope>NUCLEOTIDE SEQUENCE</scope>
    <source>
        <tissue evidence="1">Skin</tissue>
    </source>
</reference>